<keyword evidence="4" id="KW-0132">Cell division</keyword>
<evidence type="ECO:0000256" key="6">
    <source>
        <dbReference type="ARBA" id="ARBA00022670"/>
    </source>
</evidence>
<comment type="subcellular location">
    <subcellularLocation>
        <location evidence="1">Membrane</location>
    </subcellularLocation>
</comment>
<keyword evidence="12" id="KW-0472">Membrane</keyword>
<reference evidence="17 18" key="1">
    <citation type="submission" date="2018-06" db="EMBL/GenBank/DDBJ databases">
        <authorList>
            <consortium name="Pathogen Informatics"/>
            <person name="Doyle S."/>
        </authorList>
    </citation>
    <scope>NUCLEOTIDE SEQUENCE [LARGE SCALE GENOMIC DNA]</scope>
    <source>
        <strain evidence="17 18">NCTC11112</strain>
    </source>
</reference>
<evidence type="ECO:0000256" key="7">
    <source>
        <dbReference type="ARBA" id="ARBA00022692"/>
    </source>
</evidence>
<dbReference type="SUPFAM" id="SSF56601">
    <property type="entry name" value="beta-lactamase/transpeptidase-like"/>
    <property type="match status" value="1"/>
</dbReference>
<protein>
    <submittedName>
        <fullName evidence="17">Peptidoglycan synthetase FtsI</fullName>
        <ecNumber evidence="17">2.4.1.129</ecNumber>
    </submittedName>
</protein>
<feature type="domain" description="Penicillin-binding protein transpeptidase" evidence="16">
    <location>
        <begin position="24"/>
        <end position="293"/>
    </location>
</feature>
<evidence type="ECO:0000256" key="15">
    <source>
        <dbReference type="ARBA" id="ARBA00023316"/>
    </source>
</evidence>
<dbReference type="GO" id="GO:0009252">
    <property type="term" value="P:peptidoglycan biosynthetic process"/>
    <property type="evidence" value="ECO:0007669"/>
    <property type="project" value="UniProtKB-KW"/>
</dbReference>
<dbReference type="FunFam" id="3.40.710.10:FF:000003">
    <property type="entry name" value="Peptidoglycan D,D-transpeptidase FtsI"/>
    <property type="match status" value="1"/>
</dbReference>
<dbReference type="PANTHER" id="PTHR30627">
    <property type="entry name" value="PEPTIDOGLYCAN D,D-TRANSPEPTIDASE"/>
    <property type="match status" value="1"/>
</dbReference>
<proteinExistence type="predicted"/>
<evidence type="ECO:0000313" key="17">
    <source>
        <dbReference type="EMBL" id="STG52787.1"/>
    </source>
</evidence>
<dbReference type="GO" id="GO:0000917">
    <property type="term" value="P:division septum assembly"/>
    <property type="evidence" value="ECO:0007669"/>
    <property type="project" value="UniProtKB-KW"/>
</dbReference>
<evidence type="ECO:0000256" key="9">
    <source>
        <dbReference type="ARBA" id="ARBA00022960"/>
    </source>
</evidence>
<dbReference type="GO" id="GO:0005886">
    <property type="term" value="C:plasma membrane"/>
    <property type="evidence" value="ECO:0007669"/>
    <property type="project" value="TreeGrafter"/>
</dbReference>
<dbReference type="InterPro" id="IPR050515">
    <property type="entry name" value="Beta-lactam/transpept"/>
</dbReference>
<keyword evidence="17" id="KW-0808">Transferase</keyword>
<keyword evidence="10" id="KW-0573">Peptidoglycan synthesis</keyword>
<evidence type="ECO:0000256" key="2">
    <source>
        <dbReference type="ARBA" id="ARBA00022475"/>
    </source>
</evidence>
<evidence type="ECO:0000256" key="14">
    <source>
        <dbReference type="ARBA" id="ARBA00023306"/>
    </source>
</evidence>
<keyword evidence="7" id="KW-0812">Transmembrane</keyword>
<dbReference type="Gene3D" id="3.30.450.330">
    <property type="match status" value="1"/>
</dbReference>
<keyword evidence="14" id="KW-0131">Cell cycle</keyword>
<dbReference type="GO" id="GO:0004180">
    <property type="term" value="F:carboxypeptidase activity"/>
    <property type="evidence" value="ECO:0007669"/>
    <property type="project" value="UniProtKB-KW"/>
</dbReference>
<dbReference type="EMBL" id="UGAW01000001">
    <property type="protein sequence ID" value="STG52787.1"/>
    <property type="molecule type" value="Genomic_DNA"/>
</dbReference>
<accession>A0A376MR00</accession>
<dbReference type="GO" id="GO:0006508">
    <property type="term" value="P:proteolysis"/>
    <property type="evidence" value="ECO:0007669"/>
    <property type="project" value="UniProtKB-KW"/>
</dbReference>
<keyword evidence="6" id="KW-0645">Protease</keyword>
<gene>
    <name evidence="17" type="primary">ftsI_3</name>
    <name evidence="17" type="ORF">NCTC11112_03305</name>
</gene>
<evidence type="ECO:0000313" key="18">
    <source>
        <dbReference type="Proteomes" id="UP000254817"/>
    </source>
</evidence>
<keyword evidence="11" id="KW-1133">Transmembrane helix</keyword>
<name>A0A376MR00_ECOLX</name>
<dbReference type="GO" id="GO:0016757">
    <property type="term" value="F:glycosyltransferase activity"/>
    <property type="evidence" value="ECO:0007669"/>
    <property type="project" value="UniProtKB-KW"/>
</dbReference>
<keyword evidence="9" id="KW-0133">Cell shape</keyword>
<evidence type="ECO:0000259" key="16">
    <source>
        <dbReference type="Pfam" id="PF00905"/>
    </source>
</evidence>
<evidence type="ECO:0000256" key="12">
    <source>
        <dbReference type="ARBA" id="ARBA00023136"/>
    </source>
</evidence>
<dbReference type="GO" id="GO:0071555">
    <property type="term" value="P:cell wall organization"/>
    <property type="evidence" value="ECO:0007669"/>
    <property type="project" value="UniProtKB-KW"/>
</dbReference>
<keyword evidence="2" id="KW-1003">Cell membrane</keyword>
<evidence type="ECO:0000256" key="3">
    <source>
        <dbReference type="ARBA" id="ARBA00022519"/>
    </source>
</evidence>
<dbReference type="GO" id="GO:0008360">
    <property type="term" value="P:regulation of cell shape"/>
    <property type="evidence" value="ECO:0007669"/>
    <property type="project" value="UniProtKB-KW"/>
</dbReference>
<dbReference type="Gene3D" id="3.40.710.10">
    <property type="entry name" value="DD-peptidase/beta-lactamase superfamily"/>
    <property type="match status" value="1"/>
</dbReference>
<organism evidence="17 18">
    <name type="scientific">Escherichia coli</name>
    <dbReference type="NCBI Taxonomy" id="562"/>
    <lineage>
        <taxon>Bacteria</taxon>
        <taxon>Pseudomonadati</taxon>
        <taxon>Pseudomonadota</taxon>
        <taxon>Gammaproteobacteria</taxon>
        <taxon>Enterobacterales</taxon>
        <taxon>Enterobacteriaceae</taxon>
        <taxon>Escherichia</taxon>
    </lineage>
</organism>
<evidence type="ECO:0000256" key="4">
    <source>
        <dbReference type="ARBA" id="ARBA00022618"/>
    </source>
</evidence>
<evidence type="ECO:0000256" key="5">
    <source>
        <dbReference type="ARBA" id="ARBA00022645"/>
    </source>
</evidence>
<dbReference type="Pfam" id="PF00905">
    <property type="entry name" value="Transpeptidase"/>
    <property type="match status" value="1"/>
</dbReference>
<evidence type="ECO:0000256" key="8">
    <source>
        <dbReference type="ARBA" id="ARBA00022801"/>
    </source>
</evidence>
<dbReference type="AlphaFoldDB" id="A0A376MR00"/>
<keyword evidence="17" id="KW-0328">Glycosyltransferase</keyword>
<sequence>MNACRRWFIAKLNNAVAFNKAESGSAVLVDVNTGEVLAMANSPSYNPNNLSGTPKEAMRNRTITDVFEPGSTVKPMVVMTALQRGVVRENSVLNTIPYRINGHEIKDVARYSELTLTGVLQKSSNVGVSKLALAMPSSALVDTYSRFGLGKATNLGLVGERSGLYPQKQRWSDIERATFSFGYGLMVTPLQLARVYATIGSYGIYRPLSITKVDPPVPGERVFPESIVRTVVHMMESVALPGGGGVKAAIKGYRIAIKTGTAKKVGPDGRYINKYIAYTAGVAPASQPRFAAGCCYQRSAGG</sequence>
<keyword evidence="8" id="KW-0378">Hydrolase</keyword>
<dbReference type="PANTHER" id="PTHR30627:SF1">
    <property type="entry name" value="PEPTIDOGLYCAN D,D-TRANSPEPTIDASE FTSI"/>
    <property type="match status" value="1"/>
</dbReference>
<dbReference type="Proteomes" id="UP000254817">
    <property type="component" value="Unassembled WGS sequence"/>
</dbReference>
<keyword evidence="15" id="KW-0961">Cell wall biogenesis/degradation</keyword>
<dbReference type="InterPro" id="IPR001460">
    <property type="entry name" value="PCN-bd_Tpept"/>
</dbReference>
<dbReference type="EC" id="2.4.1.129" evidence="17"/>
<evidence type="ECO:0000256" key="1">
    <source>
        <dbReference type="ARBA" id="ARBA00004370"/>
    </source>
</evidence>
<keyword evidence="3" id="KW-0997">Cell inner membrane</keyword>
<evidence type="ECO:0000256" key="10">
    <source>
        <dbReference type="ARBA" id="ARBA00022984"/>
    </source>
</evidence>
<evidence type="ECO:0000256" key="13">
    <source>
        <dbReference type="ARBA" id="ARBA00023210"/>
    </source>
</evidence>
<dbReference type="InterPro" id="IPR012338">
    <property type="entry name" value="Beta-lactam/transpept-like"/>
</dbReference>
<keyword evidence="13" id="KW-0717">Septation</keyword>
<keyword evidence="5" id="KW-0121">Carboxypeptidase</keyword>
<evidence type="ECO:0000256" key="11">
    <source>
        <dbReference type="ARBA" id="ARBA00022989"/>
    </source>
</evidence>
<dbReference type="GO" id="GO:0008658">
    <property type="term" value="F:penicillin binding"/>
    <property type="evidence" value="ECO:0007669"/>
    <property type="project" value="InterPro"/>
</dbReference>